<name>A0AAV1AYW0_VICFA</name>
<accession>A0AAV1AYW0</accession>
<feature type="region of interest" description="Disordered" evidence="1">
    <location>
        <begin position="47"/>
        <end position="80"/>
    </location>
</feature>
<gene>
    <name evidence="2" type="ORF">VFH_V168640</name>
</gene>
<evidence type="ECO:0000256" key="1">
    <source>
        <dbReference type="SAM" id="MobiDB-lite"/>
    </source>
</evidence>
<dbReference type="Proteomes" id="UP001157006">
    <property type="component" value="Chromosome 5"/>
</dbReference>
<evidence type="ECO:0000313" key="2">
    <source>
        <dbReference type="EMBL" id="CAI8615231.1"/>
    </source>
</evidence>
<reference evidence="2 3" key="1">
    <citation type="submission" date="2023-01" db="EMBL/GenBank/DDBJ databases">
        <authorList>
            <person name="Kreplak J."/>
        </authorList>
    </citation>
    <scope>NUCLEOTIDE SEQUENCE [LARGE SCALE GENOMIC DNA]</scope>
</reference>
<dbReference type="AlphaFoldDB" id="A0AAV1AYW0"/>
<sequence length="195" mass="22398">MVQNSHDEPNIEAYGPTSDKPHAKTPSKHIVDTLVFSINVTNIFDENDDSYNDLREENPQSEEPEDHGQESVEVDQLDEEDDVPIVNIMKRIIESITKPQEKVVALEVEDVDQETKSDETLIRTMTTGMKQKKRDASTNNIIRIIKKKTPKRTHVSKKRKVEEKVVMKKSLKRNLVQTSDIERDIEAGIQRLNLP</sequence>
<keyword evidence="3" id="KW-1185">Reference proteome</keyword>
<organism evidence="2 3">
    <name type="scientific">Vicia faba</name>
    <name type="common">Broad bean</name>
    <name type="synonym">Faba vulgaris</name>
    <dbReference type="NCBI Taxonomy" id="3906"/>
    <lineage>
        <taxon>Eukaryota</taxon>
        <taxon>Viridiplantae</taxon>
        <taxon>Streptophyta</taxon>
        <taxon>Embryophyta</taxon>
        <taxon>Tracheophyta</taxon>
        <taxon>Spermatophyta</taxon>
        <taxon>Magnoliopsida</taxon>
        <taxon>eudicotyledons</taxon>
        <taxon>Gunneridae</taxon>
        <taxon>Pentapetalae</taxon>
        <taxon>rosids</taxon>
        <taxon>fabids</taxon>
        <taxon>Fabales</taxon>
        <taxon>Fabaceae</taxon>
        <taxon>Papilionoideae</taxon>
        <taxon>50 kb inversion clade</taxon>
        <taxon>NPAAA clade</taxon>
        <taxon>Hologalegina</taxon>
        <taxon>IRL clade</taxon>
        <taxon>Fabeae</taxon>
        <taxon>Vicia</taxon>
    </lineage>
</organism>
<proteinExistence type="predicted"/>
<dbReference type="EMBL" id="OX451740">
    <property type="protein sequence ID" value="CAI8615231.1"/>
    <property type="molecule type" value="Genomic_DNA"/>
</dbReference>
<protein>
    <submittedName>
        <fullName evidence="2">Uncharacterized protein</fullName>
    </submittedName>
</protein>
<feature type="region of interest" description="Disordered" evidence="1">
    <location>
        <begin position="1"/>
        <end position="26"/>
    </location>
</feature>
<evidence type="ECO:0000313" key="3">
    <source>
        <dbReference type="Proteomes" id="UP001157006"/>
    </source>
</evidence>